<comment type="subcellular location">
    <subcellularLocation>
        <location evidence="1">Periplasm</location>
    </subcellularLocation>
</comment>
<keyword evidence="3" id="KW-0808">Transferase</keyword>
<sequence length="407" mass="46783">MLKINKKDHKIKGSSKLNIRKFINWGFLGLLCIGVPLLTAELFMIVAEPYLFKGFFQYDPDLGFRVNPDTPGTNEYGFNDRDYPLEKAPGNYRIVVIGDSYSWAGNLDGNYTAILEKQFEDYYGAPKVEVINVGFPMADPPMYLGMLKKYGLKFSPDLVVLGFFVGNDLHTPVNQKRIVLNDTFIDIDRTKEVKLFGYPLIGKSRVGLFLQQRYRIFQEQLKLQQAQQQTQGKFELIESAIAQDTPDPNPSPDPPALYSEQTFLEIERWKLEINNIPDYEAGKFTPQFEYSLQAVVEMAEILKAKNIPFLVAIYPSEYQIDQTLANKIFTEYELNPEDYDLELPQKVVIETLEAHGIDYLDMLEPFQEAGKEQVLYILRDTHWNLTGNQLAANLLFQRLQPEVTINN</sequence>
<keyword evidence="7" id="KW-0472">Membrane</keyword>
<gene>
    <name evidence="9" type="ORF">PMG25_17665</name>
</gene>
<evidence type="ECO:0000259" key="8">
    <source>
        <dbReference type="Pfam" id="PF16822"/>
    </source>
</evidence>
<comment type="pathway">
    <text evidence="2">Glycan biosynthesis; alginate biosynthesis.</text>
</comment>
<keyword evidence="6" id="KW-0016">Alginate biosynthesis</keyword>
<evidence type="ECO:0000256" key="3">
    <source>
        <dbReference type="ARBA" id="ARBA00022679"/>
    </source>
</evidence>
<protein>
    <submittedName>
        <fullName evidence="9">GDSL-type esterase/lipase family protein</fullName>
    </submittedName>
</protein>
<dbReference type="InterPro" id="IPR031811">
    <property type="entry name" value="ALGX/ALGJ_SGNH-like"/>
</dbReference>
<dbReference type="EMBL" id="JAQOSO010000092">
    <property type="protein sequence ID" value="MDJ1175919.1"/>
    <property type="molecule type" value="Genomic_DNA"/>
</dbReference>
<dbReference type="InterPro" id="IPR036514">
    <property type="entry name" value="SGNH_hydro_sf"/>
</dbReference>
<evidence type="ECO:0000313" key="9">
    <source>
        <dbReference type="EMBL" id="MDJ1175919.1"/>
    </source>
</evidence>
<accession>A0ABT7B9R6</accession>
<evidence type="ECO:0000256" key="7">
    <source>
        <dbReference type="SAM" id="Phobius"/>
    </source>
</evidence>
<evidence type="ECO:0000256" key="6">
    <source>
        <dbReference type="ARBA" id="ARBA00022841"/>
    </source>
</evidence>
<evidence type="ECO:0000256" key="5">
    <source>
        <dbReference type="ARBA" id="ARBA00022764"/>
    </source>
</evidence>
<evidence type="ECO:0000256" key="1">
    <source>
        <dbReference type="ARBA" id="ARBA00004418"/>
    </source>
</evidence>
<evidence type="ECO:0000256" key="4">
    <source>
        <dbReference type="ARBA" id="ARBA00022729"/>
    </source>
</evidence>
<dbReference type="Pfam" id="PF16822">
    <property type="entry name" value="ALGX"/>
    <property type="match status" value="1"/>
</dbReference>
<feature type="domain" description="AlgX/AlgJ SGNH hydrolase-like" evidence="8">
    <location>
        <begin position="286"/>
        <end position="402"/>
    </location>
</feature>
<reference evidence="9 10" key="1">
    <citation type="submission" date="2023-01" db="EMBL/GenBank/DDBJ databases">
        <title>Novel diversity within Roseofilum (Cyanobacteria; Desertifilaceae) from marine benthic mats with descriptions of four novel species.</title>
        <authorList>
            <person name="Wang Y."/>
            <person name="Berthold D.E."/>
            <person name="Hu J."/>
            <person name="Lefler F.W."/>
            <person name="Laughinghouse H.D. IV."/>
        </authorList>
    </citation>
    <scope>NUCLEOTIDE SEQUENCE [LARGE SCALE GENOMIC DNA]</scope>
    <source>
        <strain evidence="9 10">BLCC-M114</strain>
    </source>
</reference>
<dbReference type="Proteomes" id="UP001235849">
    <property type="component" value="Unassembled WGS sequence"/>
</dbReference>
<dbReference type="Gene3D" id="3.40.50.1110">
    <property type="entry name" value="SGNH hydrolase"/>
    <property type="match status" value="2"/>
</dbReference>
<name>A0ABT7B9R6_9CYAN</name>
<keyword evidence="7" id="KW-1133">Transmembrane helix</keyword>
<dbReference type="RefSeq" id="WP_283768206.1">
    <property type="nucleotide sequence ID" value="NZ_JAQOSO010000092.1"/>
</dbReference>
<keyword evidence="10" id="KW-1185">Reference proteome</keyword>
<organism evidence="9 10">
    <name type="scientific">Roseofilum capinflatum BLCC-M114</name>
    <dbReference type="NCBI Taxonomy" id="3022440"/>
    <lineage>
        <taxon>Bacteria</taxon>
        <taxon>Bacillati</taxon>
        <taxon>Cyanobacteriota</taxon>
        <taxon>Cyanophyceae</taxon>
        <taxon>Desertifilales</taxon>
        <taxon>Desertifilaceae</taxon>
        <taxon>Roseofilum</taxon>
        <taxon>Roseofilum capinflatum</taxon>
    </lineage>
</organism>
<dbReference type="SUPFAM" id="SSF52266">
    <property type="entry name" value="SGNH hydrolase"/>
    <property type="match status" value="1"/>
</dbReference>
<keyword evidence="4" id="KW-0732">Signal</keyword>
<keyword evidence="5" id="KW-0574">Periplasm</keyword>
<feature type="transmembrane region" description="Helical" evidence="7">
    <location>
        <begin position="22"/>
        <end position="47"/>
    </location>
</feature>
<comment type="caution">
    <text evidence="9">The sequence shown here is derived from an EMBL/GenBank/DDBJ whole genome shotgun (WGS) entry which is preliminary data.</text>
</comment>
<evidence type="ECO:0000256" key="2">
    <source>
        <dbReference type="ARBA" id="ARBA00005182"/>
    </source>
</evidence>
<proteinExistence type="predicted"/>
<keyword evidence="7" id="KW-0812">Transmembrane</keyword>
<evidence type="ECO:0000313" key="10">
    <source>
        <dbReference type="Proteomes" id="UP001235849"/>
    </source>
</evidence>